<evidence type="ECO:0000313" key="2">
    <source>
        <dbReference type="Proteomes" id="UP000269396"/>
    </source>
</evidence>
<organism evidence="1 2">
    <name type="scientific">Schistosoma mattheei</name>
    <dbReference type="NCBI Taxonomy" id="31246"/>
    <lineage>
        <taxon>Eukaryota</taxon>
        <taxon>Metazoa</taxon>
        <taxon>Spiralia</taxon>
        <taxon>Lophotrochozoa</taxon>
        <taxon>Platyhelminthes</taxon>
        <taxon>Trematoda</taxon>
        <taxon>Digenea</taxon>
        <taxon>Strigeidida</taxon>
        <taxon>Schistosomatoidea</taxon>
        <taxon>Schistosomatidae</taxon>
        <taxon>Schistosoma</taxon>
    </lineage>
</organism>
<evidence type="ECO:0000313" key="1">
    <source>
        <dbReference type="EMBL" id="VDP69701.1"/>
    </source>
</evidence>
<protein>
    <submittedName>
        <fullName evidence="1">Uncharacterized protein</fullName>
    </submittedName>
</protein>
<name>A0A183PNB2_9TREM</name>
<dbReference type="Proteomes" id="UP000269396">
    <property type="component" value="Unassembled WGS sequence"/>
</dbReference>
<dbReference type="STRING" id="31246.A0A183PNB2"/>
<accession>A0A183PNB2</accession>
<gene>
    <name evidence="1" type="ORF">SMTD_LOCUS15848</name>
</gene>
<reference evidence="1 2" key="1">
    <citation type="submission" date="2018-11" db="EMBL/GenBank/DDBJ databases">
        <authorList>
            <consortium name="Pathogen Informatics"/>
        </authorList>
    </citation>
    <scope>NUCLEOTIDE SEQUENCE [LARGE SCALE GENOMIC DNA]</scope>
    <source>
        <strain>Denwood</strain>
        <strain evidence="2">Zambia</strain>
    </source>
</reference>
<proteinExistence type="predicted"/>
<sequence>MRADGIQKRERGVVALFIRNAIRFTVIDNITHESGTYESVSYRLKQKRQGLLIGLIYRSPKCEVNKILLDGYNSWSSSGRRLILGDLSSSTVEWKNLRTELLENHIEQKLVAAVIPCAVMQHVE</sequence>
<dbReference type="AlphaFoldDB" id="A0A183PNB2"/>
<dbReference type="EMBL" id="UZAL01036377">
    <property type="protein sequence ID" value="VDP69701.1"/>
    <property type="molecule type" value="Genomic_DNA"/>
</dbReference>
<keyword evidence="2" id="KW-1185">Reference proteome</keyword>